<dbReference type="EMBL" id="QYTV02000001">
    <property type="protein sequence ID" value="RST77189.1"/>
    <property type="molecule type" value="Genomic_DNA"/>
</dbReference>
<accession>A0A429Y6V8</accession>
<feature type="compositionally biased region" description="Polar residues" evidence="1">
    <location>
        <begin position="705"/>
        <end position="714"/>
    </location>
</feature>
<feature type="domain" description="Hydantoinase A/oxoprolinase" evidence="2">
    <location>
        <begin position="210"/>
        <end position="498"/>
    </location>
</feature>
<dbReference type="RefSeq" id="WP_126046947.1">
    <property type="nucleotide sequence ID" value="NZ_QYTV02000001.1"/>
</dbReference>
<dbReference type="PANTHER" id="PTHR11365">
    <property type="entry name" value="5-OXOPROLINASE RELATED"/>
    <property type="match status" value="1"/>
</dbReference>
<evidence type="ECO:0000259" key="3">
    <source>
        <dbReference type="Pfam" id="PF05378"/>
    </source>
</evidence>
<reference evidence="5" key="1">
    <citation type="submission" date="2018-12" db="EMBL/GenBank/DDBJ databases">
        <authorList>
            <person name="Sun L."/>
            <person name="Chen Z."/>
        </authorList>
    </citation>
    <scope>NUCLEOTIDE SEQUENCE [LARGE SCALE GENOMIC DNA]</scope>
    <source>
        <strain evidence="5">3-2-2</strain>
    </source>
</reference>
<dbReference type="GO" id="GO:0017168">
    <property type="term" value="F:5-oxoprolinase (ATP-hydrolyzing) activity"/>
    <property type="evidence" value="ECO:0007669"/>
    <property type="project" value="TreeGrafter"/>
</dbReference>
<feature type="domain" description="Acetophenone carboxylase-like C-terminal" evidence="4">
    <location>
        <begin position="527"/>
        <end position="687"/>
    </location>
</feature>
<evidence type="ECO:0000256" key="1">
    <source>
        <dbReference type="SAM" id="MobiDB-lite"/>
    </source>
</evidence>
<evidence type="ECO:0000259" key="2">
    <source>
        <dbReference type="Pfam" id="PF01968"/>
    </source>
</evidence>
<dbReference type="OrthoDB" id="9768323at2"/>
<gene>
    <name evidence="5" type="ORF">D4T97_001440</name>
</gene>
<evidence type="ECO:0000313" key="6">
    <source>
        <dbReference type="Proteomes" id="UP000287156"/>
    </source>
</evidence>
<sequence length="714" mass="78010">MGIFTIGIDVGGTFTDFLVLNTKDQTQLIDKVPTTPSDPSIGVLNGLNSVSNKLGMDTKKLLNKTKLIVHGTTVTTNAVLTGTGAKTGLITTEGFRDMLQMRRGIRSREHLYNNKYTAPPALINRDLVVGISERTDLNGKVIKEVKEEEVREAVEWFEEQQVQSVAICFMHSYANPDNEIQVKRLVQEMMPDAFVTISTDVSPVMRLNNRVGTVAMNAYVGPVLNSYIDRLLDKLRNSGFDNGELLIMQSSGGVTNPQTVSRVPASTVLSGPAAGPVSGKAFAKASGYENAIVIDMGGTSFEASIVQDGEISIKKEGEINRNLISLPMASIHSIGSGGGSIAWIDKGGLLQVGPQSAGATPGPVCYDKGGEKPTCSDANLILGYLSPSFFLGGKMQLDSALTRNAIREHIADPLNKSVEEAAFGIYQISNLNMANGVKEVTVQNGYDPRDFPLVVAGGAGPIHAAMIARELNISEVIIPIFSSVLCAVGMLASNLRHDYVRSYQKVWEDASFGEVIDRLKNDRIEGTNALITEGIEEEDHIVMVGLDMRYRGQHYEVTIEVPEELIRTNRKKEVEKLFHDEHERLYGYNLEGHEIEVINVRLSCRGSFAEFEPKKLETVNGAEGIDPKNYREVYDPVLKEFINTPVFDGDRMKAGTSVQGPAIIELTTTTIVVPSQFNITMEKYGNFLMRDTASKSNGKKEETVDGSNLSISYL</sequence>
<proteinExistence type="predicted"/>
<organism evidence="5 6">
    <name type="scientific">Siminovitchia acidinfaciens</name>
    <dbReference type="NCBI Taxonomy" id="2321395"/>
    <lineage>
        <taxon>Bacteria</taxon>
        <taxon>Bacillati</taxon>
        <taxon>Bacillota</taxon>
        <taxon>Bacilli</taxon>
        <taxon>Bacillales</taxon>
        <taxon>Bacillaceae</taxon>
        <taxon>Siminovitchia</taxon>
    </lineage>
</organism>
<dbReference type="Pfam" id="PF05378">
    <property type="entry name" value="Hydant_A_N"/>
    <property type="match status" value="1"/>
</dbReference>
<feature type="region of interest" description="Disordered" evidence="1">
    <location>
        <begin position="695"/>
        <end position="714"/>
    </location>
</feature>
<keyword evidence="6" id="KW-1185">Reference proteome</keyword>
<evidence type="ECO:0000259" key="4">
    <source>
        <dbReference type="Pfam" id="PF19278"/>
    </source>
</evidence>
<dbReference type="SUPFAM" id="SSF53067">
    <property type="entry name" value="Actin-like ATPase domain"/>
    <property type="match status" value="1"/>
</dbReference>
<evidence type="ECO:0000313" key="5">
    <source>
        <dbReference type="EMBL" id="RST77189.1"/>
    </source>
</evidence>
<dbReference type="GO" id="GO:0006749">
    <property type="term" value="P:glutathione metabolic process"/>
    <property type="evidence" value="ECO:0007669"/>
    <property type="project" value="TreeGrafter"/>
</dbReference>
<dbReference type="InterPro" id="IPR045079">
    <property type="entry name" value="Oxoprolinase-like"/>
</dbReference>
<dbReference type="AlphaFoldDB" id="A0A429Y6V8"/>
<dbReference type="InterPro" id="IPR002821">
    <property type="entry name" value="Hydantoinase_A"/>
</dbReference>
<dbReference type="Pfam" id="PF19278">
    <property type="entry name" value="Hydant_A_C"/>
    <property type="match status" value="1"/>
</dbReference>
<dbReference type="GO" id="GO:0005829">
    <property type="term" value="C:cytosol"/>
    <property type="evidence" value="ECO:0007669"/>
    <property type="project" value="TreeGrafter"/>
</dbReference>
<dbReference type="Proteomes" id="UP000287156">
    <property type="component" value="Unassembled WGS sequence"/>
</dbReference>
<dbReference type="PANTHER" id="PTHR11365:SF23">
    <property type="entry name" value="HYPOTHETICAL 5-OXOPROLINASE (EUROFUNG)-RELATED"/>
    <property type="match status" value="1"/>
</dbReference>
<dbReference type="Pfam" id="PF01968">
    <property type="entry name" value="Hydantoinase_A"/>
    <property type="match status" value="1"/>
</dbReference>
<feature type="domain" description="Hydantoinase/oxoprolinase N-terminal" evidence="3">
    <location>
        <begin position="6"/>
        <end position="189"/>
    </location>
</feature>
<dbReference type="InterPro" id="IPR043129">
    <property type="entry name" value="ATPase_NBD"/>
</dbReference>
<name>A0A429Y6V8_9BACI</name>
<dbReference type="InterPro" id="IPR008040">
    <property type="entry name" value="Hydant_A_N"/>
</dbReference>
<comment type="caution">
    <text evidence="5">The sequence shown here is derived from an EMBL/GenBank/DDBJ whole genome shotgun (WGS) entry which is preliminary data.</text>
</comment>
<protein>
    <submittedName>
        <fullName evidence="5">Hydantoinase/oxoprolinase family protein</fullName>
    </submittedName>
</protein>
<dbReference type="InterPro" id="IPR049517">
    <property type="entry name" value="ACX-like_C"/>
</dbReference>